<reference evidence="1" key="1">
    <citation type="journal article" date="2023" name="Science">
        <title>Genome structures resolve the early diversification of teleost fishes.</title>
        <authorList>
            <person name="Parey E."/>
            <person name="Louis A."/>
            <person name="Montfort J."/>
            <person name="Bouchez O."/>
            <person name="Roques C."/>
            <person name="Iampietro C."/>
            <person name="Lluch J."/>
            <person name="Castinel A."/>
            <person name="Donnadieu C."/>
            <person name="Desvignes T."/>
            <person name="Floi Bucao C."/>
            <person name="Jouanno E."/>
            <person name="Wen M."/>
            <person name="Mejri S."/>
            <person name="Dirks R."/>
            <person name="Jansen H."/>
            <person name="Henkel C."/>
            <person name="Chen W.J."/>
            <person name="Zahm M."/>
            <person name="Cabau C."/>
            <person name="Klopp C."/>
            <person name="Thompson A.W."/>
            <person name="Robinson-Rechavi M."/>
            <person name="Braasch I."/>
            <person name="Lecointre G."/>
            <person name="Bobe J."/>
            <person name="Postlethwait J.H."/>
            <person name="Berthelot C."/>
            <person name="Roest Crollius H."/>
            <person name="Guiguen Y."/>
        </authorList>
    </citation>
    <scope>NUCLEOTIDE SEQUENCE</scope>
    <source>
        <strain evidence="1">WJC10195</strain>
    </source>
</reference>
<dbReference type="AlphaFoldDB" id="A0A9Q1EUX7"/>
<proteinExistence type="predicted"/>
<accession>A0A9Q1EUX7</accession>
<gene>
    <name evidence="1" type="ORF">SKAU_G00297090</name>
</gene>
<dbReference type="OrthoDB" id="408683at2759"/>
<dbReference type="Proteomes" id="UP001152622">
    <property type="component" value="Chromosome 12"/>
</dbReference>
<dbReference type="InterPro" id="IPR024337">
    <property type="entry name" value="tRNA_splic_suSen54"/>
</dbReference>
<dbReference type="GO" id="GO:0000214">
    <property type="term" value="C:tRNA-intron endonuclease complex"/>
    <property type="evidence" value="ECO:0007669"/>
    <property type="project" value="TreeGrafter"/>
</dbReference>
<organism evidence="1 2">
    <name type="scientific">Synaphobranchus kaupii</name>
    <name type="common">Kaup's arrowtooth eel</name>
    <dbReference type="NCBI Taxonomy" id="118154"/>
    <lineage>
        <taxon>Eukaryota</taxon>
        <taxon>Metazoa</taxon>
        <taxon>Chordata</taxon>
        <taxon>Craniata</taxon>
        <taxon>Vertebrata</taxon>
        <taxon>Euteleostomi</taxon>
        <taxon>Actinopterygii</taxon>
        <taxon>Neopterygii</taxon>
        <taxon>Teleostei</taxon>
        <taxon>Anguilliformes</taxon>
        <taxon>Synaphobranchidae</taxon>
        <taxon>Synaphobranchus</taxon>
    </lineage>
</organism>
<dbReference type="PANTHER" id="PTHR21027:SF1">
    <property type="entry name" value="TRNA-SPLICING ENDONUCLEASE SUBUNIT SEN54"/>
    <property type="match status" value="1"/>
</dbReference>
<protein>
    <submittedName>
        <fullName evidence="1">Uncharacterized protein</fullName>
    </submittedName>
</protein>
<evidence type="ECO:0000313" key="2">
    <source>
        <dbReference type="Proteomes" id="UP001152622"/>
    </source>
</evidence>
<dbReference type="EMBL" id="JAINUF010000012">
    <property type="protein sequence ID" value="KAJ8345516.1"/>
    <property type="molecule type" value="Genomic_DNA"/>
</dbReference>
<keyword evidence="2" id="KW-1185">Reference proteome</keyword>
<name>A0A9Q1EUX7_SYNKA</name>
<dbReference type="PANTHER" id="PTHR21027">
    <property type="entry name" value="TRNA-SPLICING ENDONUCLEASE SUBUNIT SEN54"/>
    <property type="match status" value="1"/>
</dbReference>
<comment type="caution">
    <text evidence="1">The sequence shown here is derived from an EMBL/GenBank/DDBJ whole genome shotgun (WGS) entry which is preliminary data.</text>
</comment>
<dbReference type="GO" id="GO:0000379">
    <property type="term" value="P:tRNA-type intron splice site recognition and cleavage"/>
    <property type="evidence" value="ECO:0007669"/>
    <property type="project" value="TreeGrafter"/>
</dbReference>
<evidence type="ECO:0000313" key="1">
    <source>
        <dbReference type="EMBL" id="KAJ8345516.1"/>
    </source>
</evidence>
<sequence length="97" mass="11018">MADFGQTRKDVDLGFYSELLSPSELFAARSRSHKIPVRGQKDFIPDESEPQQQRLQHSLEEHWHLLSEERVERLGNLAKGVWIPREGVCGAAVACCE</sequence>